<dbReference type="RefSeq" id="XP_004359791.1">
    <property type="nucleotide sequence ID" value="XM_004359734.1"/>
</dbReference>
<accession>F4PUX8</accession>
<dbReference type="Proteomes" id="UP000007797">
    <property type="component" value="Unassembled WGS sequence"/>
</dbReference>
<evidence type="ECO:0000313" key="3">
    <source>
        <dbReference type="Proteomes" id="UP000007797"/>
    </source>
</evidence>
<protein>
    <submittedName>
        <fullName evidence="2">Uncharacterized protein</fullName>
    </submittedName>
</protein>
<name>F4PUX8_CACFS</name>
<keyword evidence="1" id="KW-0732">Signal</keyword>
<proteinExistence type="predicted"/>
<dbReference type="GeneID" id="14874138"/>
<dbReference type="OMA" id="YELCSPV"/>
<dbReference type="EMBL" id="GL883010">
    <property type="protein sequence ID" value="EGG21940.1"/>
    <property type="molecule type" value="Genomic_DNA"/>
</dbReference>
<evidence type="ECO:0000256" key="1">
    <source>
        <dbReference type="SAM" id="SignalP"/>
    </source>
</evidence>
<sequence>MSFCCWCCIISRVISVLAILLVSSVGQAQFTTDGFPYQVFSNSSAWNQLIPSGATVEPLSASMLLLIKNSQTTNGLSFAYYQWTAPLHNVDSTTFTTRINIYQPQGEFYHNSVDPLNTGQILNLPVPSTVNPDPMADGHMIVYDRATYTFYEFSRFIWQNSTWASATRFDRFQYDVSGSYPAFNAGGSRWWMRAVRGAGSTFIGGLIRWDELVVRGELNHVLAMSGPVNRMRKTESPGYTYELCSPVSSRTDGWYVGTNTVMEGQRIRLNPSFNVNSLTGTKARIIARTLQLYGAYVVDNSVDASLYFENKGGNYATSPWASFASDIGQIQAITLDNYQVLTCDTPVTK</sequence>
<dbReference type="KEGG" id="dfa:DFA_01826"/>
<feature type="chain" id="PRO_5003313398" evidence="1">
    <location>
        <begin position="19"/>
        <end position="349"/>
    </location>
</feature>
<reference evidence="3" key="1">
    <citation type="journal article" date="2011" name="Genome Res.">
        <title>Phylogeny-wide analysis of social amoeba genomes highlights ancient origins for complex intercellular communication.</title>
        <authorList>
            <person name="Heidel A.J."/>
            <person name="Lawal H.M."/>
            <person name="Felder M."/>
            <person name="Schilde C."/>
            <person name="Helps N.R."/>
            <person name="Tunggal B."/>
            <person name="Rivero F."/>
            <person name="John U."/>
            <person name="Schleicher M."/>
            <person name="Eichinger L."/>
            <person name="Platzer M."/>
            <person name="Noegel A.A."/>
            <person name="Schaap P."/>
            <person name="Gloeckner G."/>
        </authorList>
    </citation>
    <scope>NUCLEOTIDE SEQUENCE [LARGE SCALE GENOMIC DNA]</scope>
    <source>
        <strain evidence="3">SH3</strain>
    </source>
</reference>
<feature type="signal peptide" evidence="1">
    <location>
        <begin position="1"/>
        <end position="18"/>
    </location>
</feature>
<evidence type="ECO:0000313" key="2">
    <source>
        <dbReference type="EMBL" id="EGG21940.1"/>
    </source>
</evidence>
<organism evidence="2 3">
    <name type="scientific">Cavenderia fasciculata</name>
    <name type="common">Slime mold</name>
    <name type="synonym">Dictyostelium fasciculatum</name>
    <dbReference type="NCBI Taxonomy" id="261658"/>
    <lineage>
        <taxon>Eukaryota</taxon>
        <taxon>Amoebozoa</taxon>
        <taxon>Evosea</taxon>
        <taxon>Eumycetozoa</taxon>
        <taxon>Dictyostelia</taxon>
        <taxon>Acytosteliales</taxon>
        <taxon>Cavenderiaceae</taxon>
        <taxon>Cavenderia</taxon>
    </lineage>
</organism>
<keyword evidence="3" id="KW-1185">Reference proteome</keyword>
<dbReference type="OrthoDB" id="15421at2759"/>
<gene>
    <name evidence="2" type="ORF">DFA_01826</name>
</gene>
<dbReference type="AlphaFoldDB" id="F4PUX8"/>